<dbReference type="AlphaFoldDB" id="A0AAW1QJC1"/>
<evidence type="ECO:0000256" key="1">
    <source>
        <dbReference type="SAM" id="MobiDB-lite"/>
    </source>
</evidence>
<organism evidence="2 3">
    <name type="scientific">Elliptochloris bilobata</name>
    <dbReference type="NCBI Taxonomy" id="381761"/>
    <lineage>
        <taxon>Eukaryota</taxon>
        <taxon>Viridiplantae</taxon>
        <taxon>Chlorophyta</taxon>
        <taxon>core chlorophytes</taxon>
        <taxon>Trebouxiophyceae</taxon>
        <taxon>Trebouxiophyceae incertae sedis</taxon>
        <taxon>Elliptochloris clade</taxon>
        <taxon>Elliptochloris</taxon>
    </lineage>
</organism>
<protein>
    <submittedName>
        <fullName evidence="2">Uncharacterized protein</fullName>
    </submittedName>
</protein>
<feature type="region of interest" description="Disordered" evidence="1">
    <location>
        <begin position="235"/>
        <end position="309"/>
    </location>
</feature>
<gene>
    <name evidence="2" type="ORF">WJX81_005478</name>
</gene>
<reference evidence="2 3" key="1">
    <citation type="journal article" date="2024" name="Nat. Commun.">
        <title>Phylogenomics reveals the evolutionary origins of lichenization in chlorophyte algae.</title>
        <authorList>
            <person name="Puginier C."/>
            <person name="Libourel C."/>
            <person name="Otte J."/>
            <person name="Skaloud P."/>
            <person name="Haon M."/>
            <person name="Grisel S."/>
            <person name="Petersen M."/>
            <person name="Berrin J.G."/>
            <person name="Delaux P.M."/>
            <person name="Dal Grande F."/>
            <person name="Keller J."/>
        </authorList>
    </citation>
    <scope>NUCLEOTIDE SEQUENCE [LARGE SCALE GENOMIC DNA]</scope>
    <source>
        <strain evidence="2 3">SAG 245.80</strain>
    </source>
</reference>
<feature type="region of interest" description="Disordered" evidence="1">
    <location>
        <begin position="43"/>
        <end position="100"/>
    </location>
</feature>
<name>A0AAW1QJC1_9CHLO</name>
<feature type="compositionally biased region" description="Polar residues" evidence="1">
    <location>
        <begin position="263"/>
        <end position="274"/>
    </location>
</feature>
<sequence>MPAAKPSSISVPDAEDHLKTPSTRHEANAHVIRDIADLLDSPGLASSYQPWSPGASQLPSSLYSPAATSKHTPQPAPAADRKYAFGNLPSPSLQTSNGGGVASPITAGGVPARFHPGPSSYLQPGLTRADAVPATPPADMPLTPPAAWRADDTAVHAESHRKAQWQSVALTPRAPLRDAVSVLNQPGVASLPDETLSKVAVMCHVAHSKGCMPEDLDERLVDDLVALQLSASKPIRAPWYREGPRTEPFGRRSDWAPRRPSHQSRQVSGGSHSAPSVKPTREHAASLSRAANKENKPAQEGTGFFCPKR</sequence>
<feature type="region of interest" description="Disordered" evidence="1">
    <location>
        <begin position="1"/>
        <end position="27"/>
    </location>
</feature>
<feature type="compositionally biased region" description="Basic and acidic residues" evidence="1">
    <location>
        <begin position="242"/>
        <end position="257"/>
    </location>
</feature>
<accession>A0AAW1QJC1</accession>
<dbReference type="EMBL" id="JALJOU010000100">
    <property type="protein sequence ID" value="KAK9821573.1"/>
    <property type="molecule type" value="Genomic_DNA"/>
</dbReference>
<feature type="compositionally biased region" description="Polar residues" evidence="1">
    <location>
        <begin position="44"/>
        <end position="72"/>
    </location>
</feature>
<comment type="caution">
    <text evidence="2">The sequence shown here is derived from an EMBL/GenBank/DDBJ whole genome shotgun (WGS) entry which is preliminary data.</text>
</comment>
<feature type="compositionally biased region" description="Basic and acidic residues" evidence="1">
    <location>
        <begin position="14"/>
        <end position="27"/>
    </location>
</feature>
<evidence type="ECO:0000313" key="2">
    <source>
        <dbReference type="EMBL" id="KAK9821573.1"/>
    </source>
</evidence>
<dbReference type="Proteomes" id="UP001445335">
    <property type="component" value="Unassembled WGS sequence"/>
</dbReference>
<keyword evidence="3" id="KW-1185">Reference proteome</keyword>
<proteinExistence type="predicted"/>
<evidence type="ECO:0000313" key="3">
    <source>
        <dbReference type="Proteomes" id="UP001445335"/>
    </source>
</evidence>